<accession>A0A0W8FRQ6</accession>
<dbReference type="HAMAP" id="MF_01006">
    <property type="entry name" value="Undec_diphosphatase"/>
    <property type="match status" value="1"/>
</dbReference>
<feature type="transmembrane region" description="Helical" evidence="12">
    <location>
        <begin position="91"/>
        <end position="110"/>
    </location>
</feature>
<dbReference type="Pfam" id="PF02673">
    <property type="entry name" value="BacA"/>
    <property type="match status" value="1"/>
</dbReference>
<evidence type="ECO:0000256" key="4">
    <source>
        <dbReference type="ARBA" id="ARBA00021581"/>
    </source>
</evidence>
<dbReference type="EMBL" id="LNQE01000909">
    <property type="protein sequence ID" value="KUG23374.1"/>
    <property type="molecule type" value="Genomic_DNA"/>
</dbReference>
<evidence type="ECO:0000256" key="1">
    <source>
        <dbReference type="ARBA" id="ARBA00004651"/>
    </source>
</evidence>
<dbReference type="GO" id="GO:0005886">
    <property type="term" value="C:plasma membrane"/>
    <property type="evidence" value="ECO:0007669"/>
    <property type="project" value="UniProtKB-SubCell"/>
</dbReference>
<comment type="catalytic activity">
    <reaction evidence="11">
        <text>di-trans,octa-cis-undecaprenyl diphosphate + H2O = di-trans,octa-cis-undecaprenyl phosphate + phosphate + H(+)</text>
        <dbReference type="Rhea" id="RHEA:28094"/>
        <dbReference type="ChEBI" id="CHEBI:15377"/>
        <dbReference type="ChEBI" id="CHEBI:15378"/>
        <dbReference type="ChEBI" id="CHEBI:43474"/>
        <dbReference type="ChEBI" id="CHEBI:58405"/>
        <dbReference type="ChEBI" id="CHEBI:60392"/>
        <dbReference type="EC" id="3.6.1.27"/>
    </reaction>
</comment>
<evidence type="ECO:0000256" key="7">
    <source>
        <dbReference type="ARBA" id="ARBA00022801"/>
    </source>
</evidence>
<proteinExistence type="inferred from homology"/>
<reference evidence="13" key="1">
    <citation type="journal article" date="2015" name="Proc. Natl. Acad. Sci. U.S.A.">
        <title>Networks of energetic and metabolic interactions define dynamics in microbial communities.</title>
        <authorList>
            <person name="Embree M."/>
            <person name="Liu J.K."/>
            <person name="Al-Bassam M.M."/>
            <person name="Zengler K."/>
        </authorList>
    </citation>
    <scope>NUCLEOTIDE SEQUENCE</scope>
</reference>
<feature type="transmembrane region" description="Helical" evidence="12">
    <location>
        <begin position="190"/>
        <end position="209"/>
    </location>
</feature>
<evidence type="ECO:0000256" key="5">
    <source>
        <dbReference type="ARBA" id="ARBA00022475"/>
    </source>
</evidence>
<dbReference type="PANTHER" id="PTHR30622:SF2">
    <property type="entry name" value="UNDECAPRENYL-DIPHOSPHATASE"/>
    <property type="match status" value="1"/>
</dbReference>
<name>A0A0W8FRQ6_9ZZZZ</name>
<feature type="transmembrane region" description="Helical" evidence="12">
    <location>
        <begin position="41"/>
        <end position="60"/>
    </location>
</feature>
<evidence type="ECO:0000256" key="3">
    <source>
        <dbReference type="ARBA" id="ARBA00012374"/>
    </source>
</evidence>
<evidence type="ECO:0000256" key="12">
    <source>
        <dbReference type="SAM" id="Phobius"/>
    </source>
</evidence>
<feature type="transmembrane region" description="Helical" evidence="12">
    <location>
        <begin position="221"/>
        <end position="245"/>
    </location>
</feature>
<sequence length="271" mass="30523">MNLSNAIILGIVQGLTELFPVSSSAHLVIIQSFMPDFHQPGVAFDAILHLGTLFAVVFYFRVDIWNMIKALLPNQSATLCDKKEIIHRRKLVIFLIIGTIPAACFGFFFRENIHNVFESAKTAAFFLIITGFLLFFSDKVKNANRHEKDMNLADSILIGFAQAAALLPGISRSGATITAGIFRNFNRTSAARFSFLLSLPAITGAVILESQYFIQIAYSEIWLYFVGFICSMIAGFVSLKFFFLVIREARLKFFAFYCWFFGLFTLLVLNK</sequence>
<evidence type="ECO:0000313" key="13">
    <source>
        <dbReference type="EMBL" id="KUG23374.1"/>
    </source>
</evidence>
<evidence type="ECO:0000256" key="2">
    <source>
        <dbReference type="ARBA" id="ARBA00010621"/>
    </source>
</evidence>
<evidence type="ECO:0000256" key="9">
    <source>
        <dbReference type="ARBA" id="ARBA00023136"/>
    </source>
</evidence>
<keyword evidence="9 12" id="KW-0472">Membrane</keyword>
<feature type="transmembrane region" description="Helical" evidence="12">
    <location>
        <begin position="251"/>
        <end position="269"/>
    </location>
</feature>
<dbReference type="PANTHER" id="PTHR30622">
    <property type="entry name" value="UNDECAPRENYL-DIPHOSPHATASE"/>
    <property type="match status" value="1"/>
</dbReference>
<evidence type="ECO:0000256" key="8">
    <source>
        <dbReference type="ARBA" id="ARBA00022989"/>
    </source>
</evidence>
<evidence type="ECO:0000256" key="10">
    <source>
        <dbReference type="ARBA" id="ARBA00032707"/>
    </source>
</evidence>
<organism evidence="13">
    <name type="scientific">hydrocarbon metagenome</name>
    <dbReference type="NCBI Taxonomy" id="938273"/>
    <lineage>
        <taxon>unclassified sequences</taxon>
        <taxon>metagenomes</taxon>
        <taxon>ecological metagenomes</taxon>
    </lineage>
</organism>
<keyword evidence="5" id="KW-1003">Cell membrane</keyword>
<comment type="subcellular location">
    <subcellularLocation>
        <location evidence="1">Cell membrane</location>
        <topology evidence="1">Multi-pass membrane protein</topology>
    </subcellularLocation>
</comment>
<dbReference type="EC" id="3.6.1.27" evidence="3"/>
<dbReference type="AlphaFoldDB" id="A0A0W8FRQ6"/>
<keyword evidence="8 12" id="KW-1133">Transmembrane helix</keyword>
<keyword evidence="6 12" id="KW-0812">Transmembrane</keyword>
<dbReference type="GO" id="GO:0050380">
    <property type="term" value="F:undecaprenyl-diphosphatase activity"/>
    <property type="evidence" value="ECO:0007669"/>
    <property type="project" value="UniProtKB-EC"/>
</dbReference>
<evidence type="ECO:0000256" key="11">
    <source>
        <dbReference type="ARBA" id="ARBA00047594"/>
    </source>
</evidence>
<gene>
    <name evidence="13" type="ORF">ASZ90_006816</name>
</gene>
<protein>
    <recommendedName>
        <fullName evidence="4">Undecaprenyl-diphosphatase</fullName>
        <ecNumber evidence="3">3.6.1.27</ecNumber>
    </recommendedName>
    <alternativeName>
        <fullName evidence="10">Undecaprenyl pyrophosphate phosphatase</fullName>
    </alternativeName>
</protein>
<feature type="transmembrane region" description="Helical" evidence="12">
    <location>
        <begin position="122"/>
        <end position="140"/>
    </location>
</feature>
<comment type="caution">
    <text evidence="13">The sequence shown here is derived from an EMBL/GenBank/DDBJ whole genome shotgun (WGS) entry which is preliminary data.</text>
</comment>
<comment type="similarity">
    <text evidence="2">Belongs to the UppP family.</text>
</comment>
<evidence type="ECO:0000256" key="6">
    <source>
        <dbReference type="ARBA" id="ARBA00022692"/>
    </source>
</evidence>
<keyword evidence="7 13" id="KW-0378">Hydrolase</keyword>
<dbReference type="InterPro" id="IPR003824">
    <property type="entry name" value="UppP"/>
</dbReference>